<dbReference type="GO" id="GO:0004713">
    <property type="term" value="F:protein tyrosine kinase activity"/>
    <property type="evidence" value="ECO:0007669"/>
    <property type="project" value="TreeGrafter"/>
</dbReference>
<dbReference type="InterPro" id="IPR006439">
    <property type="entry name" value="HAD-SF_hydro_IA"/>
</dbReference>
<evidence type="ECO:0008006" key="3">
    <source>
        <dbReference type="Google" id="ProtNLM"/>
    </source>
</evidence>
<dbReference type="SFLD" id="SFLDG01129">
    <property type="entry name" value="C1.5:_HAD__Beta-PGM__Phosphata"/>
    <property type="match status" value="1"/>
</dbReference>
<dbReference type="HOGENOM" id="CLU_045011_19_4_11"/>
<keyword evidence="2" id="KW-1185">Reference proteome</keyword>
<protein>
    <recommendedName>
        <fullName evidence="3">Phosphoglycolate phosphatase</fullName>
    </recommendedName>
</protein>
<dbReference type="PANTHER" id="PTHR43434">
    <property type="entry name" value="PHOSPHOGLYCOLATE PHOSPHATASE"/>
    <property type="match status" value="1"/>
</dbReference>
<dbReference type="EMBL" id="CP003697">
    <property type="protein sequence ID" value="AGF72999.1"/>
    <property type="molecule type" value="Genomic_DNA"/>
</dbReference>
<dbReference type="eggNOG" id="COG0546">
    <property type="taxonomic scope" value="Bacteria"/>
</dbReference>
<dbReference type="InterPro" id="IPR023198">
    <property type="entry name" value="PGP-like_dom2"/>
</dbReference>
<dbReference type="Gene3D" id="1.10.150.240">
    <property type="entry name" value="Putative phosphatase, domain 2"/>
    <property type="match status" value="1"/>
</dbReference>
<gene>
    <name evidence="1" type="ORF">A605_09985</name>
</gene>
<evidence type="ECO:0000313" key="2">
    <source>
        <dbReference type="Proteomes" id="UP000011723"/>
    </source>
</evidence>
<dbReference type="InterPro" id="IPR023214">
    <property type="entry name" value="HAD_sf"/>
</dbReference>
<dbReference type="Gene3D" id="3.40.50.1000">
    <property type="entry name" value="HAD superfamily/HAD-like"/>
    <property type="match status" value="1"/>
</dbReference>
<dbReference type="PATRIC" id="fig|1121362.3.peg.2020"/>
<dbReference type="SFLD" id="SFLDS00003">
    <property type="entry name" value="Haloacid_Dehalogenase"/>
    <property type="match status" value="1"/>
</dbReference>
<dbReference type="PANTHER" id="PTHR43434:SF20">
    <property type="entry name" value="5'-NUCLEOTIDASE"/>
    <property type="match status" value="1"/>
</dbReference>
<dbReference type="STRING" id="1121362.A605_09985"/>
<dbReference type="NCBIfam" id="TIGR01549">
    <property type="entry name" value="HAD-SF-IA-v1"/>
    <property type="match status" value="1"/>
</dbReference>
<dbReference type="GO" id="GO:0005829">
    <property type="term" value="C:cytosol"/>
    <property type="evidence" value="ECO:0007669"/>
    <property type="project" value="TreeGrafter"/>
</dbReference>
<dbReference type="Pfam" id="PF13419">
    <property type="entry name" value="HAD_2"/>
    <property type="match status" value="1"/>
</dbReference>
<dbReference type="RefSeq" id="WP_015401418.1">
    <property type="nucleotide sequence ID" value="NC_020302.1"/>
</dbReference>
<dbReference type="InterPro" id="IPR050155">
    <property type="entry name" value="HAD-like_hydrolase_sf"/>
</dbReference>
<dbReference type="OrthoDB" id="9776368at2"/>
<dbReference type="AlphaFoldDB" id="M1MZ95"/>
<dbReference type="InterPro" id="IPR036412">
    <property type="entry name" value="HAD-like_sf"/>
</dbReference>
<sequence length="228" mass="24870">MLVGVSIIFLDVDGTLIDSFPGIRAGFLHALDSIGWPHPDEETIARIPGPPMEVTLRSLGMSEEQADDAFAAYLDHTHRGGWADATAFPGMLDLLRTWKEQGHTLCTATSKGEAFARRILEREGMIDHLDFLGAAQENGPRRAKKDVIDHVLEQTGLSGRSSDILMVGDRSHDIEGAAHFGIDTVAVTWGYGTPEEWAAARFTAHDPEELEGIVHDWHAGVLGNPARD</sequence>
<dbReference type="InterPro" id="IPR041492">
    <property type="entry name" value="HAD_2"/>
</dbReference>
<dbReference type="KEGG" id="chn:A605_09985"/>
<reference evidence="1 2" key="1">
    <citation type="journal article" date="2012" name="Stand. Genomic Sci.">
        <title>Genome sequence of the halotolerant bacterium Corynebacterium halotolerans type strain YIM 70093(T) (= DSM 44683(T)).</title>
        <authorList>
            <person name="Ruckert C."/>
            <person name="Albersmeier A."/>
            <person name="Al-Dilaimi A."/>
            <person name="Niehaus K."/>
            <person name="Szczepanowski R."/>
            <person name="Kalinowski J."/>
        </authorList>
    </citation>
    <scope>NUCLEOTIDE SEQUENCE [LARGE SCALE GENOMIC DNA]</scope>
    <source>
        <strain evidence="1">YIM 70093</strain>
    </source>
</reference>
<accession>M1MZ95</accession>
<dbReference type="Proteomes" id="UP000011723">
    <property type="component" value="Chromosome"/>
</dbReference>
<proteinExistence type="predicted"/>
<organism evidence="1 2">
    <name type="scientific">Corynebacterium halotolerans YIM 70093 = DSM 44683</name>
    <dbReference type="NCBI Taxonomy" id="1121362"/>
    <lineage>
        <taxon>Bacteria</taxon>
        <taxon>Bacillati</taxon>
        <taxon>Actinomycetota</taxon>
        <taxon>Actinomycetes</taxon>
        <taxon>Mycobacteriales</taxon>
        <taxon>Corynebacteriaceae</taxon>
        <taxon>Corynebacterium</taxon>
    </lineage>
</organism>
<name>M1MZ95_9CORY</name>
<dbReference type="SUPFAM" id="SSF56784">
    <property type="entry name" value="HAD-like"/>
    <property type="match status" value="1"/>
</dbReference>
<evidence type="ECO:0000313" key="1">
    <source>
        <dbReference type="EMBL" id="AGF72999.1"/>
    </source>
</evidence>